<protein>
    <submittedName>
        <fullName evidence="2">Uncharacterized protein</fullName>
    </submittedName>
</protein>
<dbReference type="PANTHER" id="PTHR35450:SF2">
    <property type="entry name" value="REVERSE TRANSCRIPTASE DOMAIN-CONTAINING PROTEIN"/>
    <property type="match status" value="1"/>
</dbReference>
<feature type="region of interest" description="Disordered" evidence="1">
    <location>
        <begin position="59"/>
        <end position="79"/>
    </location>
</feature>
<name>A0A9N9MWK1_9CUCU</name>
<evidence type="ECO:0000256" key="1">
    <source>
        <dbReference type="SAM" id="MobiDB-lite"/>
    </source>
</evidence>
<keyword evidence="3" id="KW-1185">Reference proteome</keyword>
<dbReference type="Proteomes" id="UP001152799">
    <property type="component" value="Chromosome 6"/>
</dbReference>
<organism evidence="2 3">
    <name type="scientific">Ceutorhynchus assimilis</name>
    <name type="common">cabbage seed weevil</name>
    <dbReference type="NCBI Taxonomy" id="467358"/>
    <lineage>
        <taxon>Eukaryota</taxon>
        <taxon>Metazoa</taxon>
        <taxon>Ecdysozoa</taxon>
        <taxon>Arthropoda</taxon>
        <taxon>Hexapoda</taxon>
        <taxon>Insecta</taxon>
        <taxon>Pterygota</taxon>
        <taxon>Neoptera</taxon>
        <taxon>Endopterygota</taxon>
        <taxon>Coleoptera</taxon>
        <taxon>Polyphaga</taxon>
        <taxon>Cucujiformia</taxon>
        <taxon>Curculionidae</taxon>
        <taxon>Ceutorhynchinae</taxon>
        <taxon>Ceutorhynchus</taxon>
    </lineage>
</organism>
<proteinExistence type="predicted"/>
<sequence>MLKQYEKDKTGKSLLKQGKKWTEQYLGKGSQDKCINREITGNAKRLKQLCKENINNDTEGKWTEKHMHDQNKRETNTEQVDRERTFRWLHNGTLKGETESIIVAFVAAQDQAISTNYIKNKIHRQKINPKCRLCKEYDETIKHITTGCPVLAK</sequence>
<dbReference type="EMBL" id="OU892282">
    <property type="protein sequence ID" value="CAG9770529.1"/>
    <property type="molecule type" value="Genomic_DNA"/>
</dbReference>
<accession>A0A9N9MWK1</accession>
<dbReference type="OrthoDB" id="6779938at2759"/>
<dbReference type="PANTHER" id="PTHR35450">
    <property type="entry name" value="REVERSE TRANSCRIPTASE DOMAIN-CONTAINING PROTEIN"/>
    <property type="match status" value="1"/>
</dbReference>
<evidence type="ECO:0000313" key="3">
    <source>
        <dbReference type="Proteomes" id="UP001152799"/>
    </source>
</evidence>
<dbReference type="AlphaFoldDB" id="A0A9N9MWK1"/>
<reference evidence="2" key="1">
    <citation type="submission" date="2022-01" db="EMBL/GenBank/DDBJ databases">
        <authorList>
            <person name="King R."/>
        </authorList>
    </citation>
    <scope>NUCLEOTIDE SEQUENCE</scope>
</reference>
<evidence type="ECO:0000313" key="2">
    <source>
        <dbReference type="EMBL" id="CAG9770529.1"/>
    </source>
</evidence>
<gene>
    <name evidence="2" type="ORF">CEUTPL_LOCUS10981</name>
</gene>